<feature type="signal peptide" evidence="1">
    <location>
        <begin position="1"/>
        <end position="21"/>
    </location>
</feature>
<evidence type="ECO:0000313" key="4">
    <source>
        <dbReference type="Proteomes" id="UP001209412"/>
    </source>
</evidence>
<organism evidence="3 5">
    <name type="scientific">Paraburkholderia madseniana</name>
    <dbReference type="NCBI Taxonomy" id="2599607"/>
    <lineage>
        <taxon>Bacteria</taxon>
        <taxon>Pseudomonadati</taxon>
        <taxon>Pseudomonadota</taxon>
        <taxon>Betaproteobacteria</taxon>
        <taxon>Burkholderiales</taxon>
        <taxon>Burkholderiaceae</taxon>
        <taxon>Paraburkholderia</taxon>
    </lineage>
</organism>
<evidence type="ECO:0008006" key="6">
    <source>
        <dbReference type="Google" id="ProtNLM"/>
    </source>
</evidence>
<protein>
    <recommendedName>
        <fullName evidence="6">DUF2846 domain-containing protein</fullName>
    </recommendedName>
</protein>
<dbReference type="Proteomes" id="UP001209412">
    <property type="component" value="Unassembled WGS sequence"/>
</dbReference>
<dbReference type="RefSeq" id="WP_266243657.1">
    <property type="nucleotide sequence ID" value="NZ_JAMXWF010000093.1"/>
</dbReference>
<evidence type="ECO:0000313" key="5">
    <source>
        <dbReference type="Proteomes" id="UP001242288"/>
    </source>
</evidence>
<evidence type="ECO:0000256" key="1">
    <source>
        <dbReference type="SAM" id="SignalP"/>
    </source>
</evidence>
<name>A0AAP5BM57_9BURK</name>
<dbReference type="AlphaFoldDB" id="A0AAP5BM57"/>
<sequence length="73" mass="7671">MLATAYRTAAIAAIIGLCACAQTQVPQTQRNMKPGAIYIFEPKKPTGLAGPGEFTLTPDGKIHVIQPGTTTTQ</sequence>
<dbReference type="EMBL" id="JAPKHW010000093">
    <property type="protein sequence ID" value="MCX4152341.1"/>
    <property type="molecule type" value="Genomic_DNA"/>
</dbReference>
<gene>
    <name evidence="3" type="ORF">NIE36_44385</name>
    <name evidence="2" type="ORF">OSB80_44495</name>
</gene>
<comment type="caution">
    <text evidence="3">The sequence shown here is derived from an EMBL/GenBank/DDBJ whole genome shotgun (WGS) entry which is preliminary data.</text>
</comment>
<feature type="chain" id="PRO_5043055388" description="DUF2846 domain-containing protein" evidence="1">
    <location>
        <begin position="22"/>
        <end position="73"/>
    </location>
</feature>
<dbReference type="Proteomes" id="UP001242288">
    <property type="component" value="Unassembled WGS sequence"/>
</dbReference>
<proteinExistence type="predicted"/>
<keyword evidence="1" id="KW-0732">Signal</keyword>
<dbReference type="PROSITE" id="PS51257">
    <property type="entry name" value="PROKAR_LIPOPROTEIN"/>
    <property type="match status" value="1"/>
</dbReference>
<reference evidence="3" key="1">
    <citation type="submission" date="2022-06" db="EMBL/GenBank/DDBJ databases">
        <title>PHB producers.</title>
        <authorList>
            <person name="Besaury L."/>
        </authorList>
    </citation>
    <scope>NUCLEOTIDE SEQUENCE</scope>
    <source>
        <strain evidence="3 4">SEWS6</strain>
    </source>
</reference>
<dbReference type="EMBL" id="JAMXWF010000093">
    <property type="protein sequence ID" value="MDQ6414153.1"/>
    <property type="molecule type" value="Genomic_DNA"/>
</dbReference>
<evidence type="ECO:0000313" key="3">
    <source>
        <dbReference type="EMBL" id="MDQ6414153.1"/>
    </source>
</evidence>
<keyword evidence="4" id="KW-1185">Reference proteome</keyword>
<evidence type="ECO:0000313" key="2">
    <source>
        <dbReference type="EMBL" id="MCX4152341.1"/>
    </source>
</evidence>
<accession>A0AAP5BM57</accession>